<dbReference type="InterPro" id="IPR005502">
    <property type="entry name" value="Ribosyl_crysJ1"/>
</dbReference>
<dbReference type="Pfam" id="PF03747">
    <property type="entry name" value="ADP_ribosyl_GH"/>
    <property type="match status" value="1"/>
</dbReference>
<proteinExistence type="inferred from homology"/>
<keyword evidence="2" id="KW-0378">Hydrolase</keyword>
<evidence type="ECO:0000256" key="1">
    <source>
        <dbReference type="ARBA" id="ARBA00010702"/>
    </source>
</evidence>
<evidence type="ECO:0000313" key="3">
    <source>
        <dbReference type="EMBL" id="MFD2461300.1"/>
    </source>
</evidence>
<dbReference type="InterPro" id="IPR036705">
    <property type="entry name" value="Ribosyl_crysJ1_sf"/>
</dbReference>
<comment type="caution">
    <text evidence="3">The sequence shown here is derived from an EMBL/GenBank/DDBJ whole genome shotgun (WGS) entry which is preliminary data.</text>
</comment>
<dbReference type="Gene3D" id="1.10.4080.10">
    <property type="entry name" value="ADP-ribosylation/Crystallin J1"/>
    <property type="match status" value="1"/>
</dbReference>
<name>A0ABW5GKC7_9PSEU</name>
<gene>
    <name evidence="3" type="ORF">ACFSYJ_22035</name>
</gene>
<evidence type="ECO:0000256" key="2">
    <source>
        <dbReference type="ARBA" id="ARBA00022801"/>
    </source>
</evidence>
<organism evidence="3 4">
    <name type="scientific">Amycolatopsis samaneae</name>
    <dbReference type="NCBI Taxonomy" id="664691"/>
    <lineage>
        <taxon>Bacteria</taxon>
        <taxon>Bacillati</taxon>
        <taxon>Actinomycetota</taxon>
        <taxon>Actinomycetes</taxon>
        <taxon>Pseudonocardiales</taxon>
        <taxon>Pseudonocardiaceae</taxon>
        <taxon>Amycolatopsis</taxon>
    </lineage>
</organism>
<dbReference type="EMBL" id="JBHUKU010000012">
    <property type="protein sequence ID" value="MFD2461300.1"/>
    <property type="molecule type" value="Genomic_DNA"/>
</dbReference>
<dbReference type="SUPFAM" id="SSF101478">
    <property type="entry name" value="ADP-ribosylglycohydrolase"/>
    <property type="match status" value="1"/>
</dbReference>
<dbReference type="PANTHER" id="PTHR16222:SF24">
    <property type="entry name" value="ADP-RIBOSYLHYDROLASE ARH3"/>
    <property type="match status" value="1"/>
</dbReference>
<dbReference type="Proteomes" id="UP001597419">
    <property type="component" value="Unassembled WGS sequence"/>
</dbReference>
<accession>A0ABW5GKC7</accession>
<comment type="similarity">
    <text evidence="1">Belongs to the ADP-ribosylglycohydrolase family.</text>
</comment>
<sequence>MTTASMISKTDRARGALLGVAAGDALGATVEFCGPAEIAARYGRHADIVGGGSFRWRPGQGTDDSDLTAAVARAYAEGYSLGRVGEHFLAWRSTGPRDIGGTTAAALARLANTGDPGRSGPFVLDRIGAARAAGNGSLMRAMPTALAREDAGTRRREAAEISAVTHADARCVQACVAYVEIAAVLLAGSNVVDALDAAVAIPEVDNEEVRRALRTAPQTPVEEISTGGYVIDSLAAAVWAIQQPRPLEDVLVDLVNRGDDADTTGAIAGGLLGVRDGATAIPVRWLDRLEYHDEFRTLADTLLALH</sequence>
<keyword evidence="4" id="KW-1185">Reference proteome</keyword>
<dbReference type="RefSeq" id="WP_345408829.1">
    <property type="nucleotide sequence ID" value="NZ_BAABHG010000031.1"/>
</dbReference>
<dbReference type="PANTHER" id="PTHR16222">
    <property type="entry name" value="ADP-RIBOSYLGLYCOHYDROLASE"/>
    <property type="match status" value="1"/>
</dbReference>
<evidence type="ECO:0000313" key="4">
    <source>
        <dbReference type="Proteomes" id="UP001597419"/>
    </source>
</evidence>
<protein>
    <submittedName>
        <fullName evidence="3">ADP-ribosylglycohydrolase family protein</fullName>
    </submittedName>
</protein>
<reference evidence="4" key="1">
    <citation type="journal article" date="2019" name="Int. J. Syst. Evol. Microbiol.">
        <title>The Global Catalogue of Microorganisms (GCM) 10K type strain sequencing project: providing services to taxonomists for standard genome sequencing and annotation.</title>
        <authorList>
            <consortium name="The Broad Institute Genomics Platform"/>
            <consortium name="The Broad Institute Genome Sequencing Center for Infectious Disease"/>
            <person name="Wu L."/>
            <person name="Ma J."/>
        </authorList>
    </citation>
    <scope>NUCLEOTIDE SEQUENCE [LARGE SCALE GENOMIC DNA]</scope>
    <source>
        <strain evidence="4">CGMCC 4.7643</strain>
    </source>
</reference>
<dbReference type="InterPro" id="IPR050792">
    <property type="entry name" value="ADP-ribosylglycohydrolase"/>
</dbReference>